<dbReference type="InterPro" id="IPR004827">
    <property type="entry name" value="bZIP"/>
</dbReference>
<feature type="region of interest" description="Disordered" evidence="2">
    <location>
        <begin position="143"/>
        <end position="189"/>
    </location>
</feature>
<dbReference type="SMART" id="SM00338">
    <property type="entry name" value="BRLZ"/>
    <property type="match status" value="2"/>
</dbReference>
<dbReference type="OrthoDB" id="47359at2759"/>
<dbReference type="SUPFAM" id="SSF57959">
    <property type="entry name" value="Leucine zipper domain"/>
    <property type="match status" value="1"/>
</dbReference>
<accession>A0A835YJN1</accession>
<feature type="compositionally biased region" description="Low complexity" evidence="2">
    <location>
        <begin position="34"/>
        <end position="52"/>
    </location>
</feature>
<dbReference type="InterPro" id="IPR046347">
    <property type="entry name" value="bZIP_sf"/>
</dbReference>
<evidence type="ECO:0000313" key="4">
    <source>
        <dbReference type="EMBL" id="KAG5176731.1"/>
    </source>
</evidence>
<dbReference type="PROSITE" id="PS50217">
    <property type="entry name" value="BZIP"/>
    <property type="match status" value="1"/>
</dbReference>
<protein>
    <recommendedName>
        <fullName evidence="3">BZIP domain-containing protein</fullName>
    </recommendedName>
</protein>
<dbReference type="AlphaFoldDB" id="A0A835YJN1"/>
<feature type="compositionally biased region" description="Basic residues" evidence="2">
    <location>
        <begin position="97"/>
        <end position="108"/>
    </location>
</feature>
<feature type="compositionally biased region" description="Low complexity" evidence="2">
    <location>
        <begin position="161"/>
        <end position="179"/>
    </location>
</feature>
<keyword evidence="1" id="KW-0175">Coiled coil</keyword>
<dbReference type="Proteomes" id="UP000664859">
    <property type="component" value="Unassembled WGS sequence"/>
</dbReference>
<feature type="compositionally biased region" description="Low complexity" evidence="2">
    <location>
        <begin position="259"/>
        <end position="277"/>
    </location>
</feature>
<reference evidence="4" key="1">
    <citation type="submission" date="2021-02" db="EMBL/GenBank/DDBJ databases">
        <title>First Annotated Genome of the Yellow-green Alga Tribonema minus.</title>
        <authorList>
            <person name="Mahan K.M."/>
        </authorList>
    </citation>
    <scope>NUCLEOTIDE SEQUENCE</scope>
    <source>
        <strain evidence="4">UTEX B ZZ1240</strain>
    </source>
</reference>
<feature type="region of interest" description="Disordered" evidence="2">
    <location>
        <begin position="1"/>
        <end position="109"/>
    </location>
</feature>
<feature type="domain" description="BZIP" evidence="3">
    <location>
        <begin position="85"/>
        <end position="133"/>
    </location>
</feature>
<proteinExistence type="predicted"/>
<dbReference type="Gene3D" id="1.20.5.170">
    <property type="match status" value="1"/>
</dbReference>
<dbReference type="CDD" id="cd14809">
    <property type="entry name" value="bZIP_AUREO-like"/>
    <property type="match status" value="1"/>
</dbReference>
<dbReference type="GO" id="GO:0003700">
    <property type="term" value="F:DNA-binding transcription factor activity"/>
    <property type="evidence" value="ECO:0007669"/>
    <property type="project" value="InterPro"/>
</dbReference>
<feature type="compositionally biased region" description="Basic and acidic residues" evidence="2">
    <location>
        <begin position="82"/>
        <end position="96"/>
    </location>
</feature>
<evidence type="ECO:0000259" key="3">
    <source>
        <dbReference type="PROSITE" id="PS50217"/>
    </source>
</evidence>
<feature type="compositionally biased region" description="Acidic residues" evidence="2">
    <location>
        <begin position="180"/>
        <end position="189"/>
    </location>
</feature>
<evidence type="ECO:0000256" key="1">
    <source>
        <dbReference type="SAM" id="Coils"/>
    </source>
</evidence>
<dbReference type="EMBL" id="JAFCMP010000534">
    <property type="protein sequence ID" value="KAG5176731.1"/>
    <property type="molecule type" value="Genomic_DNA"/>
</dbReference>
<comment type="caution">
    <text evidence="4">The sequence shown here is derived from an EMBL/GenBank/DDBJ whole genome shotgun (WGS) entry which is preliminary data.</text>
</comment>
<sequence>MSTASASSDGGGGQAAYVLRPLKKRPLSDNAPPGSSARSTASTCSYSSHTSGTGSGDDGNSTDDDARHQQHEQGACSKRTKLSHDDKLAASRERNRVHAQKTRQRKKARLLDLQARARQLKAEQDHLQEAVDERATASLLLRLGTGPEGTDGETGASVRRGSCSSAAATDDAAGCAGTDVDSDEDDDNDEVELLDKLPAHLSCDLSRLTPDEREQIRRERNRLHAKRTRTRKKLVFQDLERQIRVSEKAIRRLRAILQQRAASPSQQQQQQHQQQQQPLPPHTAEADSKPARMAPSPTPQQAYAGSRSPCRKQMAIARPASAASSGASPSAACLAPPLVPLAVLPVAPSAATKLPMVTAQAPAGAEYGSVPAHMYAHYPIYPPHAAAYVAAAGALLPGIYGGGGGAAAAAAALPAHVLQAHAFDMQGRYAAAAAAAAAYPQQQGTPQAGAAAAAAAHPYAAAYYQYHQ</sequence>
<keyword evidence="5" id="KW-1185">Reference proteome</keyword>
<feature type="region of interest" description="Disordered" evidence="2">
    <location>
        <begin position="259"/>
        <end position="317"/>
    </location>
</feature>
<organism evidence="4 5">
    <name type="scientific">Tribonema minus</name>
    <dbReference type="NCBI Taxonomy" id="303371"/>
    <lineage>
        <taxon>Eukaryota</taxon>
        <taxon>Sar</taxon>
        <taxon>Stramenopiles</taxon>
        <taxon>Ochrophyta</taxon>
        <taxon>PX clade</taxon>
        <taxon>Xanthophyceae</taxon>
        <taxon>Tribonematales</taxon>
        <taxon>Tribonemataceae</taxon>
        <taxon>Tribonema</taxon>
    </lineage>
</organism>
<evidence type="ECO:0000313" key="5">
    <source>
        <dbReference type="Proteomes" id="UP000664859"/>
    </source>
</evidence>
<feature type="coiled-coil region" evidence="1">
    <location>
        <begin position="213"/>
        <end position="256"/>
    </location>
</feature>
<name>A0A835YJN1_9STRA</name>
<gene>
    <name evidence="4" type="ORF">JKP88DRAFT_351027</name>
</gene>
<evidence type="ECO:0000256" key="2">
    <source>
        <dbReference type="SAM" id="MobiDB-lite"/>
    </source>
</evidence>